<dbReference type="AlphaFoldDB" id="A0A2C6KV91"/>
<feature type="region of interest" description="Disordered" evidence="9">
    <location>
        <begin position="1"/>
        <end position="117"/>
    </location>
</feature>
<protein>
    <submittedName>
        <fullName evidence="11">Gpi transamidase subunit pig-u protein</fullName>
    </submittedName>
</protein>
<feature type="compositionally biased region" description="Low complexity" evidence="9">
    <location>
        <begin position="39"/>
        <end position="62"/>
    </location>
</feature>
<feature type="compositionally biased region" description="Basic and acidic residues" evidence="9">
    <location>
        <begin position="278"/>
        <end position="299"/>
    </location>
</feature>
<feature type="transmembrane region" description="Helical" evidence="10">
    <location>
        <begin position="125"/>
        <end position="144"/>
    </location>
</feature>
<dbReference type="GeneID" id="94425482"/>
<comment type="caution">
    <text evidence="11">The sequence shown here is derived from an EMBL/GenBank/DDBJ whole genome shotgun (WGS) entry which is preliminary data.</text>
</comment>
<evidence type="ECO:0000256" key="1">
    <source>
        <dbReference type="ARBA" id="ARBA00004477"/>
    </source>
</evidence>
<dbReference type="Pfam" id="PF06728">
    <property type="entry name" value="PIG-U"/>
    <property type="match status" value="1"/>
</dbReference>
<evidence type="ECO:0000256" key="2">
    <source>
        <dbReference type="ARBA" id="ARBA00004687"/>
    </source>
</evidence>
<dbReference type="OrthoDB" id="330516at2759"/>
<evidence type="ECO:0000256" key="5">
    <source>
        <dbReference type="ARBA" id="ARBA00022692"/>
    </source>
</evidence>
<evidence type="ECO:0000313" key="11">
    <source>
        <dbReference type="EMBL" id="PHJ24080.1"/>
    </source>
</evidence>
<reference evidence="11 12" key="1">
    <citation type="journal article" date="2017" name="Int. J. Parasitol.">
        <title>The genome of the protozoan parasite Cystoisospora suis and a reverse vaccinology approach to identify vaccine candidates.</title>
        <authorList>
            <person name="Palmieri N."/>
            <person name="Shrestha A."/>
            <person name="Ruttkowski B."/>
            <person name="Beck T."/>
            <person name="Vogl C."/>
            <person name="Tomley F."/>
            <person name="Blake D.P."/>
            <person name="Joachim A."/>
        </authorList>
    </citation>
    <scope>NUCLEOTIDE SEQUENCE [LARGE SCALE GENOMIC DNA]</scope>
    <source>
        <strain evidence="11 12">Wien I</strain>
    </source>
</reference>
<evidence type="ECO:0000256" key="4">
    <source>
        <dbReference type="ARBA" id="ARBA00022502"/>
    </source>
</evidence>
<keyword evidence="12" id="KW-1185">Reference proteome</keyword>
<proteinExistence type="inferred from homology"/>
<evidence type="ECO:0000256" key="7">
    <source>
        <dbReference type="ARBA" id="ARBA00022989"/>
    </source>
</evidence>
<feature type="transmembrane region" description="Helical" evidence="10">
    <location>
        <begin position="370"/>
        <end position="387"/>
    </location>
</feature>
<accession>A0A2C6KV91</accession>
<keyword evidence="8 10" id="KW-0472">Membrane</keyword>
<sequence>MTSQDSRILPSPSPSSPRRSYHRTNEPATEEEEEKNYISSSFSQSRPLPSSVSLQASSSPSPYIRTSVKNSSSSSWEVQRQHPSEATVSSTSSSSTFSSKISPEEMRAPSPSSHLSLRRKKDGSFLSSSLICVLLIGIFLRILLYSCLHITLPDSVLSLVSPPTSSFSSFREALTLESLSLSPYTNGVYRQQPFVYFFLKWFTKERTEGKGNPDLQDENCSTKDCQRRYFFFLLFLDVVTTLCLASVAIDGQRRGVYTPQRKISDKRNSGKGSGETSGDVHRQRKDENNEEDKQEKDGRNLLQKKKKEKSIDGQGSEEISSSSIASPTLVAACYLFQPLTVGSLLSLSLTPLPLACFSLALAFSMKAGFLCRWMCLLFHSLALYVGPPQAFLLSLPLAHLMQSSCTFHSHYTSTSTASPTEIRQRSTDLLDVLPSPSKEILPGFLRGCLFFFSSFFIFLLLHLASYLLLVLHDTPHPAQYFDSTVVAIWSVRDLTPNLSNFWYILSLV</sequence>
<dbReference type="Proteomes" id="UP000221165">
    <property type="component" value="Unassembled WGS sequence"/>
</dbReference>
<dbReference type="EMBL" id="MIGC01000866">
    <property type="protein sequence ID" value="PHJ24080.1"/>
    <property type="molecule type" value="Genomic_DNA"/>
</dbReference>
<evidence type="ECO:0000313" key="12">
    <source>
        <dbReference type="Proteomes" id="UP000221165"/>
    </source>
</evidence>
<comment type="subcellular location">
    <subcellularLocation>
        <location evidence="1">Endoplasmic reticulum membrane</location>
        <topology evidence="1">Multi-pass membrane protein</topology>
    </subcellularLocation>
</comment>
<feature type="transmembrane region" description="Helical" evidence="10">
    <location>
        <begin position="343"/>
        <end position="363"/>
    </location>
</feature>
<evidence type="ECO:0000256" key="8">
    <source>
        <dbReference type="ARBA" id="ARBA00023136"/>
    </source>
</evidence>
<gene>
    <name evidence="11" type="ORF">CSUI_002069</name>
</gene>
<dbReference type="GO" id="GO:0006506">
    <property type="term" value="P:GPI anchor biosynthetic process"/>
    <property type="evidence" value="ECO:0007669"/>
    <property type="project" value="UniProtKB-UniPathway"/>
</dbReference>
<keyword evidence="5 10" id="KW-0812">Transmembrane</keyword>
<feature type="transmembrane region" description="Helical" evidence="10">
    <location>
        <begin position="444"/>
        <end position="471"/>
    </location>
</feature>
<dbReference type="PANTHER" id="PTHR13121:SF0">
    <property type="entry name" value="PHOSPHATIDYLINOSITOL GLYCAN ANCHOR BIOSYNTHESIS CLASS U PROTEIN"/>
    <property type="match status" value="1"/>
</dbReference>
<keyword evidence="6" id="KW-0256">Endoplasmic reticulum</keyword>
<dbReference type="RefSeq" id="XP_067925754.1">
    <property type="nucleotide sequence ID" value="XM_068062271.1"/>
</dbReference>
<evidence type="ECO:0000256" key="9">
    <source>
        <dbReference type="SAM" id="MobiDB-lite"/>
    </source>
</evidence>
<dbReference type="GO" id="GO:0016255">
    <property type="term" value="P:attachment of GPI anchor to protein"/>
    <property type="evidence" value="ECO:0007669"/>
    <property type="project" value="InterPro"/>
</dbReference>
<evidence type="ECO:0000256" key="3">
    <source>
        <dbReference type="ARBA" id="ARBA00010026"/>
    </source>
</evidence>
<dbReference type="UniPathway" id="UPA00196"/>
<keyword evidence="7 10" id="KW-1133">Transmembrane helix</keyword>
<organism evidence="11 12">
    <name type="scientific">Cystoisospora suis</name>
    <dbReference type="NCBI Taxonomy" id="483139"/>
    <lineage>
        <taxon>Eukaryota</taxon>
        <taxon>Sar</taxon>
        <taxon>Alveolata</taxon>
        <taxon>Apicomplexa</taxon>
        <taxon>Conoidasida</taxon>
        <taxon>Coccidia</taxon>
        <taxon>Eucoccidiorida</taxon>
        <taxon>Eimeriorina</taxon>
        <taxon>Sarcocystidae</taxon>
        <taxon>Cystoisospora</taxon>
    </lineage>
</organism>
<dbReference type="GO" id="GO:0042765">
    <property type="term" value="C:GPI-anchor transamidase complex"/>
    <property type="evidence" value="ECO:0007669"/>
    <property type="project" value="InterPro"/>
</dbReference>
<evidence type="ECO:0000256" key="10">
    <source>
        <dbReference type="SAM" id="Phobius"/>
    </source>
</evidence>
<comment type="pathway">
    <text evidence="2">Glycolipid biosynthesis; glycosylphosphatidylinositol-anchor biosynthesis.</text>
</comment>
<evidence type="ECO:0000256" key="6">
    <source>
        <dbReference type="ARBA" id="ARBA00022824"/>
    </source>
</evidence>
<feature type="compositionally biased region" description="Low complexity" evidence="9">
    <location>
        <begin position="84"/>
        <end position="101"/>
    </location>
</feature>
<name>A0A2C6KV91_9APIC</name>
<dbReference type="InterPro" id="IPR009600">
    <property type="entry name" value="PIG-U"/>
</dbReference>
<dbReference type="VEuPathDB" id="ToxoDB:CSUI_002069"/>
<dbReference type="PANTHER" id="PTHR13121">
    <property type="entry name" value="GPI TRANSAMIDASE COMPONENT PIG-U"/>
    <property type="match status" value="1"/>
</dbReference>
<keyword evidence="4" id="KW-0337">GPI-anchor biosynthesis</keyword>
<feature type="region of interest" description="Disordered" evidence="9">
    <location>
        <begin position="260"/>
        <end position="319"/>
    </location>
</feature>
<feature type="non-terminal residue" evidence="11">
    <location>
        <position position="508"/>
    </location>
</feature>
<feature type="transmembrane region" description="Helical" evidence="10">
    <location>
        <begin position="229"/>
        <end position="249"/>
    </location>
</feature>
<comment type="similarity">
    <text evidence="3">Belongs to the PIGU family.</text>
</comment>